<feature type="coiled-coil region" evidence="1">
    <location>
        <begin position="140"/>
        <end position="235"/>
    </location>
</feature>
<reference evidence="2 3" key="1">
    <citation type="submission" date="2014-04" db="EMBL/GenBank/DDBJ databases">
        <title>The Genome Sequence of Thermoanaerobaculum aquaticum MP-01, The First Cultivated Group 23 Acidobacterium.</title>
        <authorList>
            <person name="Stamps B.W."/>
            <person name="Losey N.A."/>
            <person name="Lawson P.A."/>
            <person name="Stevenson B.S."/>
        </authorList>
    </citation>
    <scope>NUCLEOTIDE SEQUENCE [LARGE SCALE GENOMIC DNA]</scope>
    <source>
        <strain evidence="2 3">MP-01</strain>
    </source>
</reference>
<protein>
    <submittedName>
        <fullName evidence="2">Uncharacterized protein</fullName>
    </submittedName>
</protein>
<organism evidence="2 3">
    <name type="scientific">Thermoanaerobaculum aquaticum</name>
    <dbReference type="NCBI Taxonomy" id="1312852"/>
    <lineage>
        <taxon>Bacteria</taxon>
        <taxon>Pseudomonadati</taxon>
        <taxon>Acidobacteriota</taxon>
        <taxon>Thermoanaerobaculia</taxon>
        <taxon>Thermoanaerobaculales</taxon>
        <taxon>Thermoanaerobaculaceae</taxon>
        <taxon>Thermoanaerobaculum</taxon>
    </lineage>
</organism>
<dbReference type="AlphaFoldDB" id="A0A062XXW6"/>
<evidence type="ECO:0000313" key="2">
    <source>
        <dbReference type="EMBL" id="KDA54284.1"/>
    </source>
</evidence>
<evidence type="ECO:0000313" key="3">
    <source>
        <dbReference type="Proteomes" id="UP000027284"/>
    </source>
</evidence>
<keyword evidence="1" id="KW-0175">Coiled coil</keyword>
<accession>A0A062XXW6</accession>
<evidence type="ECO:0000256" key="1">
    <source>
        <dbReference type="SAM" id="Coils"/>
    </source>
</evidence>
<dbReference type="Proteomes" id="UP000027284">
    <property type="component" value="Unassembled WGS sequence"/>
</dbReference>
<dbReference type="EMBL" id="JMFG01000008">
    <property type="protein sequence ID" value="KDA54284.1"/>
    <property type="molecule type" value="Genomic_DNA"/>
</dbReference>
<sequence length="243" mass="26980">MARRARNVLGAGQGHDRPVMGRQSSCYAWSVLWVALLSLLLAACKPGLPGKATPAPTPTAAEVAEGWVLTPEDMELYLAVKRKALSRLEEALDRLQTSGGDPVRELAELTVVEREAARALGADPQKFARIQEAVSRLVTLKGREEESLRLEQELQRNLEELEKLKENTKDPAASQFLEAQLKALRGELAKLATERRQIGGEQEQLQLLSRFRLEMAQLQARQDRLARRIREAMAASGKPKSGR</sequence>
<comment type="caution">
    <text evidence="2">The sequence shown here is derived from an EMBL/GenBank/DDBJ whole genome shotgun (WGS) entry which is preliminary data.</text>
</comment>
<name>A0A062XXW6_9BACT</name>
<keyword evidence="3" id="KW-1185">Reference proteome</keyword>
<proteinExistence type="predicted"/>
<dbReference type="STRING" id="1312852.EG19_11225"/>
<gene>
    <name evidence="2" type="ORF">EG19_11225</name>
</gene>